<dbReference type="EMBL" id="LSSK01001576">
    <property type="protein sequence ID" value="OMH79350.1"/>
    <property type="molecule type" value="Genomic_DNA"/>
</dbReference>
<proteinExistence type="predicted"/>
<name>A0A1R1PEC7_ZANCU</name>
<feature type="compositionally biased region" description="Polar residues" evidence="1">
    <location>
        <begin position="1"/>
        <end position="20"/>
    </location>
</feature>
<protein>
    <submittedName>
        <fullName evidence="2">Uncharacterized protein</fullName>
    </submittedName>
</protein>
<gene>
    <name evidence="2" type="ORF">AX774_g7231</name>
</gene>
<dbReference type="AlphaFoldDB" id="A0A1R1PEC7"/>
<evidence type="ECO:0000256" key="1">
    <source>
        <dbReference type="SAM" id="MobiDB-lite"/>
    </source>
</evidence>
<dbReference type="Proteomes" id="UP000188320">
    <property type="component" value="Unassembled WGS sequence"/>
</dbReference>
<sequence length="113" mass="12155">MENRMNFGQEQIDGQKNAQATHPHPPAGVPHPMRPRPMNPVVRAGPDGKPIIPQNIRPMNAIPPVGPKTVLQPYVGGQPPMRPQQVGMPPVGIPQMGTQQTAAPVPQPQLQPP</sequence>
<feature type="non-terminal residue" evidence="2">
    <location>
        <position position="113"/>
    </location>
</feature>
<feature type="region of interest" description="Disordered" evidence="1">
    <location>
        <begin position="1"/>
        <end position="113"/>
    </location>
</feature>
<organism evidence="2 3">
    <name type="scientific">Zancudomyces culisetae</name>
    <name type="common">Gut fungus</name>
    <name type="synonym">Smittium culisetae</name>
    <dbReference type="NCBI Taxonomy" id="1213189"/>
    <lineage>
        <taxon>Eukaryota</taxon>
        <taxon>Fungi</taxon>
        <taxon>Fungi incertae sedis</taxon>
        <taxon>Zoopagomycota</taxon>
        <taxon>Kickxellomycotina</taxon>
        <taxon>Harpellomycetes</taxon>
        <taxon>Harpellales</taxon>
        <taxon>Legeriomycetaceae</taxon>
        <taxon>Zancudomyces</taxon>
    </lineage>
</organism>
<accession>A0A1R1PEC7</accession>
<keyword evidence="3" id="KW-1185">Reference proteome</keyword>
<comment type="caution">
    <text evidence="2">The sequence shown here is derived from an EMBL/GenBank/DDBJ whole genome shotgun (WGS) entry which is preliminary data.</text>
</comment>
<evidence type="ECO:0000313" key="3">
    <source>
        <dbReference type="Proteomes" id="UP000188320"/>
    </source>
</evidence>
<reference evidence="3" key="1">
    <citation type="submission" date="2017-01" db="EMBL/GenBank/DDBJ databases">
        <authorList>
            <person name="Wang Y."/>
            <person name="White M."/>
            <person name="Kvist S."/>
            <person name="Moncalvo J.-M."/>
        </authorList>
    </citation>
    <scope>NUCLEOTIDE SEQUENCE [LARGE SCALE GENOMIC DNA]</scope>
    <source>
        <strain evidence="3">COL-18-3</strain>
    </source>
</reference>
<evidence type="ECO:0000313" key="2">
    <source>
        <dbReference type="EMBL" id="OMH79350.1"/>
    </source>
</evidence>